<evidence type="ECO:0000256" key="5">
    <source>
        <dbReference type="ARBA" id="ARBA00022989"/>
    </source>
</evidence>
<keyword evidence="2 7" id="KW-0813">Transport</keyword>
<dbReference type="RefSeq" id="WP_277410976.1">
    <property type="nucleotide sequence ID" value="NZ_CP114203.1"/>
</dbReference>
<evidence type="ECO:0000256" key="3">
    <source>
        <dbReference type="ARBA" id="ARBA00022475"/>
    </source>
</evidence>
<keyword evidence="10" id="KW-1185">Reference proteome</keyword>
<accession>A0ABY7J0U7</accession>
<gene>
    <name evidence="9" type="ORF">STRNI_001948</name>
</gene>
<keyword evidence="5 7" id="KW-1133">Transmembrane helix</keyword>
<dbReference type="EMBL" id="CP114203">
    <property type="protein sequence ID" value="WAU03769.1"/>
    <property type="molecule type" value="Genomic_DNA"/>
</dbReference>
<keyword evidence="3" id="KW-1003">Cell membrane</keyword>
<feature type="transmembrane region" description="Helical" evidence="7">
    <location>
        <begin position="165"/>
        <end position="187"/>
    </location>
</feature>
<evidence type="ECO:0000256" key="1">
    <source>
        <dbReference type="ARBA" id="ARBA00004651"/>
    </source>
</evidence>
<dbReference type="CDD" id="cd06261">
    <property type="entry name" value="TM_PBP2"/>
    <property type="match status" value="1"/>
</dbReference>
<evidence type="ECO:0000313" key="10">
    <source>
        <dbReference type="Proteomes" id="UP001210169"/>
    </source>
</evidence>
<dbReference type="PANTHER" id="PTHR30193">
    <property type="entry name" value="ABC TRANSPORTER PERMEASE PROTEIN"/>
    <property type="match status" value="1"/>
</dbReference>
<evidence type="ECO:0000256" key="4">
    <source>
        <dbReference type="ARBA" id="ARBA00022692"/>
    </source>
</evidence>
<sequence length="304" mass="33247">MVNRLAALAPRRRRSDAHGWWFLAPYLVLLLVFGLLPTGYAIYDSFVVDSAATAGSSLGTGNYQNVFADFRFLPALAHVGMFLLLWLPPMVIGVLFFALLLHDRVSRVTGAMRLIFFLPGAVTGSASVLLWYCMLQPSLSPFAPMLKAMGLTSDAEVFQDGNLTLIFAIMAFTTGVGQWIVIMYGALQNISDEVLEAAALDGCGPVRRALLIKLPMVTKYVLYMVILSFAAGVQIFVEPQLIYQITRSAGSPWWSLNQFGYALAFQSGDFGGAATVSVILLAISTLAALLLIFRTDFFSTEMDR</sequence>
<comment type="similarity">
    <text evidence="7">Belongs to the binding-protein-dependent transport system permease family.</text>
</comment>
<organism evidence="9 10">
    <name type="scientific">Streptomyces nigrescens</name>
    <dbReference type="NCBI Taxonomy" id="1920"/>
    <lineage>
        <taxon>Bacteria</taxon>
        <taxon>Bacillati</taxon>
        <taxon>Actinomycetota</taxon>
        <taxon>Actinomycetes</taxon>
        <taxon>Kitasatosporales</taxon>
        <taxon>Streptomycetaceae</taxon>
        <taxon>Streptomyces</taxon>
    </lineage>
</organism>
<keyword evidence="4 7" id="KW-0812">Transmembrane</keyword>
<evidence type="ECO:0000313" key="9">
    <source>
        <dbReference type="EMBL" id="WAU03769.1"/>
    </source>
</evidence>
<feature type="transmembrane region" description="Helical" evidence="7">
    <location>
        <begin position="270"/>
        <end position="293"/>
    </location>
</feature>
<name>A0ABY7J0U7_STRNI</name>
<keyword evidence="6 7" id="KW-0472">Membrane</keyword>
<dbReference type="PROSITE" id="PS50928">
    <property type="entry name" value="ABC_TM1"/>
    <property type="match status" value="1"/>
</dbReference>
<feature type="transmembrane region" description="Helical" evidence="7">
    <location>
        <begin position="114"/>
        <end position="132"/>
    </location>
</feature>
<dbReference type="PANTHER" id="PTHR30193:SF41">
    <property type="entry name" value="DIACETYLCHITOBIOSE UPTAKE SYSTEM PERMEASE PROTEIN NGCF"/>
    <property type="match status" value="1"/>
</dbReference>
<dbReference type="InterPro" id="IPR051393">
    <property type="entry name" value="ABC_transporter_permease"/>
</dbReference>
<evidence type="ECO:0000256" key="6">
    <source>
        <dbReference type="ARBA" id="ARBA00023136"/>
    </source>
</evidence>
<evidence type="ECO:0000259" key="8">
    <source>
        <dbReference type="PROSITE" id="PS50928"/>
    </source>
</evidence>
<dbReference type="Proteomes" id="UP001210169">
    <property type="component" value="Chromosome"/>
</dbReference>
<feature type="domain" description="ABC transmembrane type-1" evidence="8">
    <location>
        <begin position="75"/>
        <end position="291"/>
    </location>
</feature>
<dbReference type="InterPro" id="IPR035906">
    <property type="entry name" value="MetI-like_sf"/>
</dbReference>
<feature type="transmembrane region" description="Helical" evidence="7">
    <location>
        <begin position="20"/>
        <end position="43"/>
    </location>
</feature>
<dbReference type="Pfam" id="PF00528">
    <property type="entry name" value="BPD_transp_1"/>
    <property type="match status" value="1"/>
</dbReference>
<feature type="transmembrane region" description="Helical" evidence="7">
    <location>
        <begin position="220"/>
        <end position="237"/>
    </location>
</feature>
<evidence type="ECO:0000256" key="7">
    <source>
        <dbReference type="RuleBase" id="RU363032"/>
    </source>
</evidence>
<dbReference type="SUPFAM" id="SSF161098">
    <property type="entry name" value="MetI-like"/>
    <property type="match status" value="1"/>
</dbReference>
<dbReference type="GeneID" id="301331138"/>
<comment type="subcellular location">
    <subcellularLocation>
        <location evidence="1 7">Cell membrane</location>
        <topology evidence="1 7">Multi-pass membrane protein</topology>
    </subcellularLocation>
</comment>
<dbReference type="Gene3D" id="1.10.3720.10">
    <property type="entry name" value="MetI-like"/>
    <property type="match status" value="1"/>
</dbReference>
<proteinExistence type="inferred from homology"/>
<dbReference type="InterPro" id="IPR000515">
    <property type="entry name" value="MetI-like"/>
</dbReference>
<protein>
    <submittedName>
        <fullName evidence="9">Sugar ABC transporter permease</fullName>
    </submittedName>
</protein>
<evidence type="ECO:0000256" key="2">
    <source>
        <dbReference type="ARBA" id="ARBA00022448"/>
    </source>
</evidence>
<reference evidence="9 10" key="1">
    <citation type="submission" date="2022-12" db="EMBL/GenBank/DDBJ databases">
        <authorList>
            <person name="Ruckert C."/>
            <person name="Busche T."/>
            <person name="Kalinowski J."/>
            <person name="Wittmann C."/>
        </authorList>
    </citation>
    <scope>NUCLEOTIDE SEQUENCE [LARGE SCALE GENOMIC DNA]</scope>
    <source>
        <strain evidence="9 10">DSM 40276</strain>
    </source>
</reference>
<feature type="transmembrane region" description="Helical" evidence="7">
    <location>
        <begin position="75"/>
        <end position="102"/>
    </location>
</feature>